<dbReference type="Proteomes" id="UP001320460">
    <property type="component" value="Chromosome"/>
</dbReference>
<organism evidence="2 3">
    <name type="scientific">Phytobacter diazotrophicus</name>
    <dbReference type="NCBI Taxonomy" id="395631"/>
    <lineage>
        <taxon>Bacteria</taxon>
        <taxon>Pseudomonadati</taxon>
        <taxon>Pseudomonadota</taxon>
        <taxon>Gammaproteobacteria</taxon>
        <taxon>Enterobacterales</taxon>
        <taxon>Enterobacteriaceae</taxon>
        <taxon>Phytobacter</taxon>
    </lineage>
</organism>
<reference evidence="2 3" key="1">
    <citation type="submission" date="2021-12" db="EMBL/GenBank/DDBJ databases">
        <title>Complete genome sequence of Phytobacter diazotrophicus TA9734.</title>
        <authorList>
            <person name="Kubota H."/>
            <person name="Nakayama Y."/>
            <person name="Ariyoshi T."/>
        </authorList>
    </citation>
    <scope>NUCLEOTIDE SEQUENCE [LARGE SCALE GENOMIC DNA]</scope>
    <source>
        <strain evidence="2 3">TA9734</strain>
    </source>
</reference>
<sequence>MNIFINVMSDPFFISGLIITLAGLWSAVAFFKQYGVQARLLRDWVSREEWAGKTIHVPLESWQRTGTKRGEYYLYECYFFADFAKKRKKYRARAAVKPNDIHKLKKGLTLTVKYSDDKLPRIAVMNVFD</sequence>
<keyword evidence="3" id="KW-1185">Reference proteome</keyword>
<evidence type="ECO:0000313" key="3">
    <source>
        <dbReference type="Proteomes" id="UP001320460"/>
    </source>
</evidence>
<keyword evidence="1" id="KW-1133">Transmembrane helix</keyword>
<name>A0ABN6LRI1_9ENTR</name>
<proteinExistence type="predicted"/>
<dbReference type="EMBL" id="AP025334">
    <property type="protein sequence ID" value="BDD51716.1"/>
    <property type="molecule type" value="Genomic_DNA"/>
</dbReference>
<keyword evidence="1" id="KW-0812">Transmembrane</keyword>
<accession>A0ABN6LRI1</accession>
<dbReference type="RefSeq" id="WP_125124897.1">
    <property type="nucleotide sequence ID" value="NZ_AP025334.1"/>
</dbReference>
<evidence type="ECO:0000256" key="1">
    <source>
        <dbReference type="SAM" id="Phobius"/>
    </source>
</evidence>
<gene>
    <name evidence="2" type="ORF">PDTA9734_32030</name>
</gene>
<feature type="transmembrane region" description="Helical" evidence="1">
    <location>
        <begin position="12"/>
        <end position="31"/>
    </location>
</feature>
<evidence type="ECO:0000313" key="2">
    <source>
        <dbReference type="EMBL" id="BDD51716.1"/>
    </source>
</evidence>
<protein>
    <recommendedName>
        <fullName evidence="4">DUF3592 domain-containing protein</fullName>
    </recommendedName>
</protein>
<keyword evidence="1" id="KW-0472">Membrane</keyword>
<evidence type="ECO:0008006" key="4">
    <source>
        <dbReference type="Google" id="ProtNLM"/>
    </source>
</evidence>